<evidence type="ECO:0000313" key="4">
    <source>
        <dbReference type="EMBL" id="OJA19766.1"/>
    </source>
</evidence>
<dbReference type="AlphaFoldDB" id="A0A1J8QDL5"/>
<dbReference type="SUPFAM" id="SSF56349">
    <property type="entry name" value="DNA breaking-rejoining enzymes"/>
    <property type="match status" value="1"/>
</dbReference>
<dbReference type="InterPro" id="IPR052146">
    <property type="entry name" value="HOT1"/>
</dbReference>
<dbReference type="PANTHER" id="PTHR37784:SF2">
    <property type="entry name" value="HIGH-OSMOLARITY-INDUCED TRANSCRIPTION PROTEIN 1"/>
    <property type="match status" value="1"/>
</dbReference>
<dbReference type="EMBL" id="LVVM01000893">
    <property type="protein sequence ID" value="OJA19766.1"/>
    <property type="molecule type" value="Genomic_DNA"/>
</dbReference>
<dbReference type="STRING" id="180088.A0A1J8QDL5"/>
<dbReference type="GO" id="GO:0000981">
    <property type="term" value="F:DNA-binding transcription factor activity, RNA polymerase II-specific"/>
    <property type="evidence" value="ECO:0007669"/>
    <property type="project" value="TreeGrafter"/>
</dbReference>
<evidence type="ECO:0000259" key="3">
    <source>
        <dbReference type="Pfam" id="PF16787"/>
    </source>
</evidence>
<feature type="region of interest" description="Disordered" evidence="1">
    <location>
        <begin position="1"/>
        <end position="25"/>
    </location>
</feature>
<organism evidence="4 5">
    <name type="scientific">Rhizopogon vesiculosus</name>
    <dbReference type="NCBI Taxonomy" id="180088"/>
    <lineage>
        <taxon>Eukaryota</taxon>
        <taxon>Fungi</taxon>
        <taxon>Dikarya</taxon>
        <taxon>Basidiomycota</taxon>
        <taxon>Agaricomycotina</taxon>
        <taxon>Agaricomycetes</taxon>
        <taxon>Agaricomycetidae</taxon>
        <taxon>Boletales</taxon>
        <taxon>Suillineae</taxon>
        <taxon>Rhizopogonaceae</taxon>
        <taxon>Rhizopogon</taxon>
    </lineage>
</organism>
<dbReference type="OrthoDB" id="2649303at2759"/>
<dbReference type="Pfam" id="PF16787">
    <property type="entry name" value="NDC10_II"/>
    <property type="match status" value="1"/>
</dbReference>
<keyword evidence="5" id="KW-1185">Reference proteome</keyword>
<dbReference type="InterPro" id="IPR038279">
    <property type="entry name" value="Ndc10_dom2_sf"/>
</dbReference>
<accession>A0A1J8QDL5</accession>
<name>A0A1J8QDL5_9AGAM</name>
<dbReference type="Proteomes" id="UP000183567">
    <property type="component" value="Unassembled WGS sequence"/>
</dbReference>
<proteinExistence type="predicted"/>
<feature type="compositionally biased region" description="Low complexity" evidence="1">
    <location>
        <begin position="1"/>
        <end position="19"/>
    </location>
</feature>
<feature type="domain" description="Ndc10" evidence="3">
    <location>
        <begin position="242"/>
        <end position="556"/>
    </location>
</feature>
<dbReference type="PANTHER" id="PTHR37784">
    <property type="entry name" value="PROTEIN MSN1"/>
    <property type="match status" value="1"/>
</dbReference>
<sequence>MSSARGARRPSSPLSLAPPSKRPRLQPCDATELVSPQVTAQTIQCTETLYPVSAVPVACNSAVVISPRMQHSLSMLEQESHQLRLQIGEKELEGKGTAKSYPRQVQNYQLWFEADQARIAAHDSTRVLIPAFPVTAAKVTMFLHHETTREKYKQGSKSTIQDSSLGKSHVAQVIDALEKYRLNQEHFYPRDHETHVSLRKDSRIRAFESVSRHNEPKRVKKSQTIKAAGASSDTYTKAELMRCSLWCLTDFSGPQYIFVGIRDRAMLLVSATTAFRGKGCRMLEWSDLFPATVPLDQTNEIQVLAALAHNTKHNQTGQVDEHGAIRHVHVELCPVGALACLFFAHFHILNSAPPDFVPDFSNKSYGEYGYRKWYEYHVFYTGCPTEEMSYENHRDRISTMHVKNNINITKKIHAGRHYAAQTARAHGASVNGTKALGGWSDNGSFNPVYDRAFPLDTLLCAGMFNARRPEDYALPRNSITPPQALMGQIFPFIEQAQQDLKERTQCSQLATDIALRQFLSVLLWFRLVLLQDAALLFAKHPELPVFHFKPFNTQLFRDYAGEAVQVVAHAEEQAKMAFHNLPEHLVCSLKGLITSMTLDRHAQRTENEALRAEVRQHMETQSALLAELASSKGRGGGKSNKPALRSATTKAAAVSHPTHQVNQPPAPPSLLLQTHASHSPHAAMPNVTINISAPAAQRMSASAPASAVAHADTLLPLTLPAAARSESSAVFSADQLPVVASTSPSDPRSEKWAALLAKHGREKLDTHEWEWKNSDWLPRYRYQPVDAITDVWTEYVDGLNGYLSTRELKDRWGAKWRRNEGGLKTEAARRAKVITLIEQLSSKPNWNVPLALRFVVEKYESSPAYVGKVRAFCDYLQKDGGAGFQAVLAAAAHYP</sequence>
<reference evidence="4 5" key="1">
    <citation type="submission" date="2016-03" db="EMBL/GenBank/DDBJ databases">
        <title>Comparative genomics of the ectomycorrhizal sister species Rhizopogon vinicolor and Rhizopogon vesiculosus (Basidiomycota: Boletales) reveals a divergence of the mating type B locus.</title>
        <authorList>
            <person name="Mujic A.B."/>
            <person name="Kuo A."/>
            <person name="Tritt A."/>
            <person name="Lipzen A."/>
            <person name="Chen C."/>
            <person name="Johnson J."/>
            <person name="Sharma A."/>
            <person name="Barry K."/>
            <person name="Grigoriev I.V."/>
            <person name="Spatafora J.W."/>
        </authorList>
    </citation>
    <scope>NUCLEOTIDE SEQUENCE [LARGE SCALE GENOMIC DNA]</scope>
    <source>
        <strain evidence="4 5">AM-OR11-056</strain>
    </source>
</reference>
<dbReference type="InterPro" id="IPR022210">
    <property type="entry name" value="TF_GCR1-like"/>
</dbReference>
<dbReference type="Gene3D" id="1.10.443.20">
    <property type="entry name" value="Centromere DNA-binding protein complex CBF3 subunit, domain 2"/>
    <property type="match status" value="1"/>
</dbReference>
<dbReference type="GO" id="GO:0060963">
    <property type="term" value="P:positive regulation of ribosomal protein gene transcription by RNA polymerase II"/>
    <property type="evidence" value="ECO:0007669"/>
    <property type="project" value="TreeGrafter"/>
</dbReference>
<dbReference type="Pfam" id="PF12550">
    <property type="entry name" value="GCR1_C"/>
    <property type="match status" value="1"/>
</dbReference>
<evidence type="ECO:0000313" key="5">
    <source>
        <dbReference type="Proteomes" id="UP000183567"/>
    </source>
</evidence>
<evidence type="ECO:0000259" key="2">
    <source>
        <dbReference type="Pfam" id="PF12550"/>
    </source>
</evidence>
<dbReference type="InterPro" id="IPR031872">
    <property type="entry name" value="NDC10_II"/>
</dbReference>
<evidence type="ECO:0000256" key="1">
    <source>
        <dbReference type="SAM" id="MobiDB-lite"/>
    </source>
</evidence>
<dbReference type="GO" id="GO:0000978">
    <property type="term" value="F:RNA polymerase II cis-regulatory region sequence-specific DNA binding"/>
    <property type="evidence" value="ECO:0007669"/>
    <property type="project" value="TreeGrafter"/>
</dbReference>
<dbReference type="InterPro" id="IPR011010">
    <property type="entry name" value="DNA_brk_join_enz"/>
</dbReference>
<feature type="domain" description="Transcription activator GCR1-like" evidence="2">
    <location>
        <begin position="786"/>
        <end position="849"/>
    </location>
</feature>
<gene>
    <name evidence="4" type="ORF">AZE42_09505</name>
</gene>
<protein>
    <recommendedName>
        <fullName evidence="6">Transcription activator GCR1-like domain-containing protein</fullName>
    </recommendedName>
</protein>
<feature type="region of interest" description="Disordered" evidence="1">
    <location>
        <begin position="629"/>
        <end position="665"/>
    </location>
</feature>
<evidence type="ECO:0008006" key="6">
    <source>
        <dbReference type="Google" id="ProtNLM"/>
    </source>
</evidence>
<comment type="caution">
    <text evidence="4">The sequence shown here is derived from an EMBL/GenBank/DDBJ whole genome shotgun (WGS) entry which is preliminary data.</text>
</comment>